<dbReference type="InterPro" id="IPR027417">
    <property type="entry name" value="P-loop_NTPase"/>
</dbReference>
<dbReference type="PANTHER" id="PTHR24221:SF654">
    <property type="entry name" value="ATP-BINDING CASSETTE SUB-FAMILY B MEMBER 6"/>
    <property type="match status" value="1"/>
</dbReference>
<evidence type="ECO:0000259" key="1">
    <source>
        <dbReference type="Pfam" id="PF00005"/>
    </source>
</evidence>
<name>A0A451ATK7_9GAMM</name>
<feature type="domain" description="ABC transporter" evidence="1">
    <location>
        <begin position="36"/>
        <end position="86"/>
    </location>
</feature>
<dbReference type="AlphaFoldDB" id="A0A451ATK7"/>
<dbReference type="SUPFAM" id="SSF52540">
    <property type="entry name" value="P-loop containing nucleoside triphosphate hydrolases"/>
    <property type="match status" value="1"/>
</dbReference>
<organism evidence="3">
    <name type="scientific">Candidatus Kentrum sp. UNK</name>
    <dbReference type="NCBI Taxonomy" id="2126344"/>
    <lineage>
        <taxon>Bacteria</taxon>
        <taxon>Pseudomonadati</taxon>
        <taxon>Pseudomonadota</taxon>
        <taxon>Gammaproteobacteria</taxon>
        <taxon>Candidatus Kentrum</taxon>
    </lineage>
</organism>
<reference evidence="3" key="1">
    <citation type="submission" date="2019-02" db="EMBL/GenBank/DDBJ databases">
        <authorList>
            <person name="Gruber-Vodicka R. H."/>
            <person name="Seah K. B. B."/>
        </authorList>
    </citation>
    <scope>NUCLEOTIDE SEQUENCE</scope>
    <source>
        <strain evidence="3">BECK_BY19</strain>
        <strain evidence="2">BECK_BY8</strain>
    </source>
</reference>
<dbReference type="Pfam" id="PF00005">
    <property type="entry name" value="ABC_tran"/>
    <property type="match status" value="1"/>
</dbReference>
<dbReference type="InterPro" id="IPR039421">
    <property type="entry name" value="Type_1_exporter"/>
</dbReference>
<evidence type="ECO:0000313" key="3">
    <source>
        <dbReference type="EMBL" id="VFK69374.1"/>
    </source>
</evidence>
<dbReference type="GO" id="GO:0005524">
    <property type="term" value="F:ATP binding"/>
    <property type="evidence" value="ECO:0007669"/>
    <property type="project" value="InterPro"/>
</dbReference>
<sequence>MAPRIEDKGRFTGKANPSIRFDINAFRYEGNQIATLQDIHFQLDAGRTLGIVGPTGAGKSTLIGLLLRLEEQSPAKIRIDNRPIAEFSLENLTTRRS</sequence>
<dbReference type="InterPro" id="IPR003439">
    <property type="entry name" value="ABC_transporter-like_ATP-bd"/>
</dbReference>
<evidence type="ECO:0000313" key="2">
    <source>
        <dbReference type="EMBL" id="VFK66077.1"/>
    </source>
</evidence>
<accession>A0A451ATK7</accession>
<dbReference type="PANTHER" id="PTHR24221">
    <property type="entry name" value="ATP-BINDING CASSETTE SUB-FAMILY B"/>
    <property type="match status" value="1"/>
</dbReference>
<gene>
    <name evidence="2" type="ORF">BECKUNK1418G_GA0071005_107823</name>
    <name evidence="3" type="ORF">BECKUNK1418H_GA0071006_10136</name>
</gene>
<dbReference type="GO" id="GO:0042626">
    <property type="term" value="F:ATPase-coupled transmembrane transporter activity"/>
    <property type="evidence" value="ECO:0007669"/>
    <property type="project" value="TreeGrafter"/>
</dbReference>
<dbReference type="EMBL" id="CAADFZ010000078">
    <property type="protein sequence ID" value="VFK66077.1"/>
    <property type="molecule type" value="Genomic_DNA"/>
</dbReference>
<protein>
    <submittedName>
        <fullName evidence="3">ABC transporter</fullName>
    </submittedName>
</protein>
<proteinExistence type="predicted"/>
<dbReference type="Gene3D" id="3.40.50.300">
    <property type="entry name" value="P-loop containing nucleotide triphosphate hydrolases"/>
    <property type="match status" value="1"/>
</dbReference>
<dbReference type="EMBL" id="CAADGD010000013">
    <property type="protein sequence ID" value="VFK69374.1"/>
    <property type="molecule type" value="Genomic_DNA"/>
</dbReference>
<dbReference type="GO" id="GO:0016887">
    <property type="term" value="F:ATP hydrolysis activity"/>
    <property type="evidence" value="ECO:0007669"/>
    <property type="project" value="InterPro"/>
</dbReference>